<reference evidence="2" key="1">
    <citation type="journal article" date="2020" name="G3 (Bethesda)">
        <title>High-Quality Assemblies for Three Invasive Social Wasps from the &lt;i&gt;Vespula&lt;/i&gt; Genus.</title>
        <authorList>
            <person name="Harrop T.W.R."/>
            <person name="Guhlin J."/>
            <person name="McLaughlin G.M."/>
            <person name="Permina E."/>
            <person name="Stockwell P."/>
            <person name="Gilligan J."/>
            <person name="Le Lec M.F."/>
            <person name="Gruber M.A.M."/>
            <person name="Quinn O."/>
            <person name="Lovegrove M."/>
            <person name="Duncan E.J."/>
            <person name="Remnant E.J."/>
            <person name="Van Eeckhoven J."/>
            <person name="Graham B."/>
            <person name="Knapp R.A."/>
            <person name="Langford K.W."/>
            <person name="Kronenberg Z."/>
            <person name="Press M.O."/>
            <person name="Eacker S.M."/>
            <person name="Wilson-Rankin E.E."/>
            <person name="Purcell J."/>
            <person name="Lester P.J."/>
            <person name="Dearden P.K."/>
        </authorList>
    </citation>
    <scope>NUCLEOTIDE SEQUENCE</scope>
    <source>
        <strain evidence="2">Linc-1</strain>
    </source>
</reference>
<evidence type="ECO:0000313" key="3">
    <source>
        <dbReference type="Proteomes" id="UP000617340"/>
    </source>
</evidence>
<accession>A0A834KFV9</accession>
<keyword evidence="1" id="KW-0812">Transmembrane</keyword>
<sequence length="132" mass="15763">METIIELMQIFLPNLCFSVCYWNLNYNIMKVKEMLDRINSDWVMLENQRELMIMQKYAKIGRLCTLAIAYGSMFSIEEDYIDNEYYAYNLRLFKLIGLWEHRTSLKQLVYICIINIILVIGLTQQVTVLINE</sequence>
<feature type="transmembrane region" description="Helical" evidence="1">
    <location>
        <begin position="6"/>
        <end position="24"/>
    </location>
</feature>
<keyword evidence="1" id="KW-0472">Membrane</keyword>
<name>A0A834KFV9_VESGE</name>
<proteinExistence type="predicted"/>
<organism evidence="2 3">
    <name type="scientific">Vespula germanica</name>
    <name type="common">German yellow jacket</name>
    <name type="synonym">Paravespula germanica</name>
    <dbReference type="NCBI Taxonomy" id="30212"/>
    <lineage>
        <taxon>Eukaryota</taxon>
        <taxon>Metazoa</taxon>
        <taxon>Ecdysozoa</taxon>
        <taxon>Arthropoda</taxon>
        <taxon>Hexapoda</taxon>
        <taxon>Insecta</taxon>
        <taxon>Pterygota</taxon>
        <taxon>Neoptera</taxon>
        <taxon>Endopterygota</taxon>
        <taxon>Hymenoptera</taxon>
        <taxon>Apocrita</taxon>
        <taxon>Aculeata</taxon>
        <taxon>Vespoidea</taxon>
        <taxon>Vespidae</taxon>
        <taxon>Vespinae</taxon>
        <taxon>Vespula</taxon>
    </lineage>
</organism>
<evidence type="ECO:0000313" key="2">
    <source>
        <dbReference type="EMBL" id="KAF7404069.1"/>
    </source>
</evidence>
<evidence type="ECO:0000256" key="1">
    <source>
        <dbReference type="SAM" id="Phobius"/>
    </source>
</evidence>
<gene>
    <name evidence="2" type="ORF">HZH68_006863</name>
</gene>
<protein>
    <submittedName>
        <fullName evidence="2">Uncharacterized protein</fullName>
    </submittedName>
</protein>
<dbReference type="AlphaFoldDB" id="A0A834KFV9"/>
<comment type="caution">
    <text evidence="2">The sequence shown here is derived from an EMBL/GenBank/DDBJ whole genome shotgun (WGS) entry which is preliminary data.</text>
</comment>
<keyword evidence="1" id="KW-1133">Transmembrane helix</keyword>
<keyword evidence="3" id="KW-1185">Reference proteome</keyword>
<feature type="transmembrane region" description="Helical" evidence="1">
    <location>
        <begin position="108"/>
        <end position="130"/>
    </location>
</feature>
<dbReference type="Proteomes" id="UP000617340">
    <property type="component" value="Unassembled WGS sequence"/>
</dbReference>
<dbReference type="EMBL" id="JACSDZ010000005">
    <property type="protein sequence ID" value="KAF7404069.1"/>
    <property type="molecule type" value="Genomic_DNA"/>
</dbReference>